<dbReference type="Pfam" id="PF11846">
    <property type="entry name" value="Wzy_C_2"/>
    <property type="match status" value="1"/>
</dbReference>
<dbReference type="EMBL" id="BNCK01000002">
    <property type="protein sequence ID" value="GHF82833.1"/>
    <property type="molecule type" value="Genomic_DNA"/>
</dbReference>
<reference evidence="3" key="2">
    <citation type="submission" date="2020-09" db="EMBL/GenBank/DDBJ databases">
        <authorList>
            <person name="Sun Q."/>
            <person name="Kim S."/>
        </authorList>
    </citation>
    <scope>NUCLEOTIDE SEQUENCE</scope>
    <source>
        <strain evidence="3">KCTC 42731</strain>
    </source>
</reference>
<dbReference type="AlphaFoldDB" id="A0A919BD78"/>
<feature type="transmembrane region" description="Helical" evidence="1">
    <location>
        <begin position="47"/>
        <end position="72"/>
    </location>
</feature>
<reference evidence="3" key="1">
    <citation type="journal article" date="2014" name="Int. J. Syst. Evol. Microbiol.">
        <title>Complete genome sequence of Corynebacterium casei LMG S-19264T (=DSM 44701T), isolated from a smear-ripened cheese.</title>
        <authorList>
            <consortium name="US DOE Joint Genome Institute (JGI-PGF)"/>
            <person name="Walter F."/>
            <person name="Albersmeier A."/>
            <person name="Kalinowski J."/>
            <person name="Ruckert C."/>
        </authorList>
    </citation>
    <scope>NUCLEOTIDE SEQUENCE</scope>
    <source>
        <strain evidence="3">KCTC 42731</strain>
    </source>
</reference>
<name>A0A919BD78_9GAMM</name>
<proteinExistence type="predicted"/>
<organism evidence="3 4">
    <name type="scientific">Thalassotalea marina</name>
    <dbReference type="NCBI Taxonomy" id="1673741"/>
    <lineage>
        <taxon>Bacteria</taxon>
        <taxon>Pseudomonadati</taxon>
        <taxon>Pseudomonadota</taxon>
        <taxon>Gammaproteobacteria</taxon>
        <taxon>Alteromonadales</taxon>
        <taxon>Colwelliaceae</taxon>
        <taxon>Thalassotalea</taxon>
    </lineage>
</organism>
<accession>A0A919BD78</accession>
<feature type="domain" description="Virulence factor membrane-bound polymerase C-terminal" evidence="2">
    <location>
        <begin position="86"/>
        <end position="266"/>
    </location>
</feature>
<dbReference type="InterPro" id="IPR051533">
    <property type="entry name" value="WaaL-like"/>
</dbReference>
<keyword evidence="1" id="KW-0812">Transmembrane</keyword>
<evidence type="ECO:0000313" key="4">
    <source>
        <dbReference type="Proteomes" id="UP000623842"/>
    </source>
</evidence>
<dbReference type="PANTHER" id="PTHR37422:SF21">
    <property type="entry name" value="EXOQ-LIKE PROTEIN"/>
    <property type="match status" value="1"/>
</dbReference>
<feature type="transmembrane region" description="Helical" evidence="1">
    <location>
        <begin position="84"/>
        <end position="104"/>
    </location>
</feature>
<keyword evidence="4" id="KW-1185">Reference proteome</keyword>
<feature type="transmembrane region" description="Helical" evidence="1">
    <location>
        <begin position="141"/>
        <end position="166"/>
    </location>
</feature>
<dbReference type="PANTHER" id="PTHR37422">
    <property type="entry name" value="TEICHURONIC ACID BIOSYNTHESIS PROTEIN TUAE"/>
    <property type="match status" value="1"/>
</dbReference>
<dbReference type="Proteomes" id="UP000623842">
    <property type="component" value="Unassembled WGS sequence"/>
</dbReference>
<protein>
    <recommendedName>
        <fullName evidence="2">Virulence factor membrane-bound polymerase C-terminal domain-containing protein</fullName>
    </recommendedName>
</protein>
<evidence type="ECO:0000256" key="1">
    <source>
        <dbReference type="SAM" id="Phobius"/>
    </source>
</evidence>
<dbReference type="InterPro" id="IPR021797">
    <property type="entry name" value="Wzy_C_2"/>
</dbReference>
<feature type="transmembrane region" description="Helical" evidence="1">
    <location>
        <begin position="110"/>
        <end position="129"/>
    </location>
</feature>
<evidence type="ECO:0000313" key="3">
    <source>
        <dbReference type="EMBL" id="GHF82833.1"/>
    </source>
</evidence>
<sequence length="275" mass="31813">MIADKPFQGYGYGSFERAYLDYYNAMKVEQPMLNPPLLKLNHPHNEILYWVVEGGIAAALAMICFVIAYFTLFNTDSRFCWPQVLALLGLVSPIVFHAMVEIPFDSAASHWHLLIFLLFFTLVTGNQSLKSQTLPSGILPVTGALLTAGFFVPFLLTTMHTLLIIVKHEVSGFQKIETFKEIINPLPLRERMLLHVNTHKYLKGIKEKKPELLVQYIQWAKQQLRFKPRIEIYRDLLLCLKILQRESEYQAYLNEAQKTYPNELHWLATKNKTIN</sequence>
<gene>
    <name evidence="3" type="ORF">GCM10017161_07580</name>
</gene>
<comment type="caution">
    <text evidence="3">The sequence shown here is derived from an EMBL/GenBank/DDBJ whole genome shotgun (WGS) entry which is preliminary data.</text>
</comment>
<keyword evidence="1" id="KW-0472">Membrane</keyword>
<keyword evidence="1" id="KW-1133">Transmembrane helix</keyword>
<evidence type="ECO:0000259" key="2">
    <source>
        <dbReference type="Pfam" id="PF11846"/>
    </source>
</evidence>